<dbReference type="AlphaFoldDB" id="A0A1L5F3X7"/>
<dbReference type="Pfam" id="PF02518">
    <property type="entry name" value="HATPase_c"/>
    <property type="match status" value="1"/>
</dbReference>
<dbReference type="InterPro" id="IPR004358">
    <property type="entry name" value="Sig_transdc_His_kin-like_C"/>
</dbReference>
<evidence type="ECO:0000256" key="3">
    <source>
        <dbReference type="ARBA" id="ARBA00012438"/>
    </source>
</evidence>
<dbReference type="GO" id="GO:0000155">
    <property type="term" value="F:phosphorelay sensor kinase activity"/>
    <property type="evidence" value="ECO:0007669"/>
    <property type="project" value="InterPro"/>
</dbReference>
<evidence type="ECO:0000256" key="6">
    <source>
        <dbReference type="ARBA" id="ARBA00022679"/>
    </source>
</evidence>
<keyword evidence="6" id="KW-0808">Transferase</keyword>
<evidence type="ECO:0000256" key="5">
    <source>
        <dbReference type="ARBA" id="ARBA00022553"/>
    </source>
</evidence>
<protein>
    <recommendedName>
        <fullName evidence="3">histidine kinase</fullName>
        <ecNumber evidence="3">2.7.13.3</ecNumber>
    </recommendedName>
</protein>
<sequence length="340" mass="39958">MNKLTYMKNSVFKMIYFICIFAVINLILYSSKPVGASFYDIVYMDFLIIAISVFFMFIDYKRWKCNYKEVYESVTGGKEINLSILRGNHVFEVWLIKEILKIKDREKNEKVQEVKYNLDEINDYMTKWIHEVKIPLSVCELILDKMEETDISEQLRLEMDRIKFLINQVLYISRASSLSEDLQVGEINIARIIKAVVKKNASFFIAKKINLNFENVDFNVITDEKWISYIIDQIINNSCKYMYEGGRIDIWGEENDKEVKLHIKDNGIGIEEKDIRRIFDKGFTGENGRQFGKSTGMGLYLSKKIIDKLNHQLKVESQVGSGTEFIIYFYKLSDYFNVNT</sequence>
<keyword evidence="7 12" id="KW-0812">Transmembrane</keyword>
<name>A0A1L5F3X7_CLOKL</name>
<evidence type="ECO:0000259" key="13">
    <source>
        <dbReference type="PROSITE" id="PS50109"/>
    </source>
</evidence>
<dbReference type="EMBL" id="CP018335">
    <property type="protein sequence ID" value="APM37652.1"/>
    <property type="molecule type" value="Genomic_DNA"/>
</dbReference>
<keyword evidence="14" id="KW-0547">Nucleotide-binding</keyword>
<evidence type="ECO:0000256" key="8">
    <source>
        <dbReference type="ARBA" id="ARBA00022777"/>
    </source>
</evidence>
<proteinExistence type="predicted"/>
<keyword evidence="8" id="KW-0418">Kinase</keyword>
<dbReference type="Proteomes" id="UP000184604">
    <property type="component" value="Chromosome"/>
</dbReference>
<dbReference type="EC" id="2.7.13.3" evidence="3"/>
<dbReference type="PANTHER" id="PTHR45453">
    <property type="entry name" value="PHOSPHATE REGULON SENSOR PROTEIN PHOR"/>
    <property type="match status" value="1"/>
</dbReference>
<dbReference type="InterPro" id="IPR005467">
    <property type="entry name" value="His_kinase_dom"/>
</dbReference>
<keyword evidence="11 12" id="KW-0472">Membrane</keyword>
<organism evidence="14 15">
    <name type="scientific">Clostridium kluyveri</name>
    <dbReference type="NCBI Taxonomy" id="1534"/>
    <lineage>
        <taxon>Bacteria</taxon>
        <taxon>Bacillati</taxon>
        <taxon>Bacillota</taxon>
        <taxon>Clostridia</taxon>
        <taxon>Eubacteriales</taxon>
        <taxon>Clostridiaceae</taxon>
        <taxon>Clostridium</taxon>
    </lineage>
</organism>
<comment type="catalytic activity">
    <reaction evidence="1">
        <text>ATP + protein L-histidine = ADP + protein N-phospho-L-histidine.</text>
        <dbReference type="EC" id="2.7.13.3"/>
    </reaction>
</comment>
<feature type="transmembrane region" description="Helical" evidence="12">
    <location>
        <begin position="12"/>
        <end position="29"/>
    </location>
</feature>
<dbReference type="PROSITE" id="PS50109">
    <property type="entry name" value="HIS_KIN"/>
    <property type="match status" value="1"/>
</dbReference>
<dbReference type="GO" id="GO:0005524">
    <property type="term" value="F:ATP binding"/>
    <property type="evidence" value="ECO:0007669"/>
    <property type="project" value="UniProtKB-KW"/>
</dbReference>
<dbReference type="PRINTS" id="PR00344">
    <property type="entry name" value="BCTRLSENSOR"/>
</dbReference>
<keyword evidence="14" id="KW-0067">ATP-binding</keyword>
<evidence type="ECO:0000256" key="2">
    <source>
        <dbReference type="ARBA" id="ARBA00004651"/>
    </source>
</evidence>
<dbReference type="GO" id="GO:0004721">
    <property type="term" value="F:phosphoprotein phosphatase activity"/>
    <property type="evidence" value="ECO:0007669"/>
    <property type="project" value="TreeGrafter"/>
</dbReference>
<dbReference type="SUPFAM" id="SSF55874">
    <property type="entry name" value="ATPase domain of HSP90 chaperone/DNA topoisomerase II/histidine kinase"/>
    <property type="match status" value="1"/>
</dbReference>
<evidence type="ECO:0000256" key="1">
    <source>
        <dbReference type="ARBA" id="ARBA00000085"/>
    </source>
</evidence>
<dbReference type="InterPro" id="IPR003661">
    <property type="entry name" value="HisK_dim/P_dom"/>
</dbReference>
<evidence type="ECO:0000256" key="7">
    <source>
        <dbReference type="ARBA" id="ARBA00022692"/>
    </source>
</evidence>
<accession>A0A1L5F3X7</accession>
<evidence type="ECO:0000256" key="4">
    <source>
        <dbReference type="ARBA" id="ARBA00022475"/>
    </source>
</evidence>
<keyword evidence="5" id="KW-0597">Phosphoprotein</keyword>
<keyword evidence="4" id="KW-1003">Cell membrane</keyword>
<dbReference type="CDD" id="cd00082">
    <property type="entry name" value="HisKA"/>
    <property type="match status" value="1"/>
</dbReference>
<dbReference type="Gene3D" id="3.30.565.10">
    <property type="entry name" value="Histidine kinase-like ATPase, C-terminal domain"/>
    <property type="match status" value="1"/>
</dbReference>
<feature type="domain" description="Histidine kinase" evidence="13">
    <location>
        <begin position="127"/>
        <end position="333"/>
    </location>
</feature>
<dbReference type="GO" id="GO:0005886">
    <property type="term" value="C:plasma membrane"/>
    <property type="evidence" value="ECO:0007669"/>
    <property type="project" value="UniProtKB-SubCell"/>
</dbReference>
<gene>
    <name evidence="14" type="ORF">BS101_02225</name>
</gene>
<dbReference type="InterPro" id="IPR003594">
    <property type="entry name" value="HATPase_dom"/>
</dbReference>
<feature type="transmembrane region" description="Helical" evidence="12">
    <location>
        <begin position="41"/>
        <end position="58"/>
    </location>
</feature>
<evidence type="ECO:0000256" key="12">
    <source>
        <dbReference type="SAM" id="Phobius"/>
    </source>
</evidence>
<evidence type="ECO:0000256" key="9">
    <source>
        <dbReference type="ARBA" id="ARBA00022989"/>
    </source>
</evidence>
<dbReference type="InterPro" id="IPR036890">
    <property type="entry name" value="HATPase_C_sf"/>
</dbReference>
<dbReference type="OrthoDB" id="9780487at2"/>
<evidence type="ECO:0000313" key="14">
    <source>
        <dbReference type="EMBL" id="APM37652.1"/>
    </source>
</evidence>
<dbReference type="PANTHER" id="PTHR45453:SF2">
    <property type="entry name" value="HISTIDINE KINASE"/>
    <property type="match status" value="1"/>
</dbReference>
<reference evidence="14 15" key="1">
    <citation type="submission" date="2016-12" db="EMBL/GenBank/DDBJ databases">
        <title>Complete genome sequence of Clostridium kluyveri JZZ isolated from the pit mud of a Chinese flavor liquor-making factory.</title>
        <authorList>
            <person name="Wang Y."/>
        </authorList>
    </citation>
    <scope>NUCLEOTIDE SEQUENCE [LARGE SCALE GENOMIC DNA]</scope>
    <source>
        <strain evidence="14 15">JZZ</strain>
    </source>
</reference>
<keyword evidence="10" id="KW-0902">Two-component regulatory system</keyword>
<evidence type="ECO:0000256" key="11">
    <source>
        <dbReference type="ARBA" id="ARBA00023136"/>
    </source>
</evidence>
<evidence type="ECO:0000256" key="10">
    <source>
        <dbReference type="ARBA" id="ARBA00023012"/>
    </source>
</evidence>
<comment type="subcellular location">
    <subcellularLocation>
        <location evidence="2">Cell membrane</location>
        <topology evidence="2">Multi-pass membrane protein</topology>
    </subcellularLocation>
</comment>
<dbReference type="InterPro" id="IPR050351">
    <property type="entry name" value="BphY/WalK/GraS-like"/>
</dbReference>
<evidence type="ECO:0000313" key="15">
    <source>
        <dbReference type="Proteomes" id="UP000184604"/>
    </source>
</evidence>
<dbReference type="SMART" id="SM00387">
    <property type="entry name" value="HATPase_c"/>
    <property type="match status" value="1"/>
</dbReference>
<keyword evidence="9 12" id="KW-1133">Transmembrane helix</keyword>
<dbReference type="GO" id="GO:0016036">
    <property type="term" value="P:cellular response to phosphate starvation"/>
    <property type="evidence" value="ECO:0007669"/>
    <property type="project" value="TreeGrafter"/>
</dbReference>